<sequence length="132" mass="14203">MRWLWWLGAPVLAAMLLFLAARDIVPAYTAQFGSGVPGVFTATEHDCGGRTCTWVGSFVADDSSARRRVTRATGDGLRRVGDSVPAEDTGNPYIVYPVTGSSDWLLITILGAASIVVLGLWVRGVVRALRRP</sequence>
<gene>
    <name evidence="2" type="ORF">E1294_44870</name>
</gene>
<keyword evidence="1" id="KW-0812">Transmembrane</keyword>
<protein>
    <submittedName>
        <fullName evidence="2">Uncharacterized protein</fullName>
    </submittedName>
</protein>
<dbReference type="RefSeq" id="WP_132517719.1">
    <property type="nucleotide sequence ID" value="NZ_SMKP01000215.1"/>
</dbReference>
<accession>A0A4R4VZS9</accession>
<keyword evidence="3" id="KW-1185">Reference proteome</keyword>
<comment type="caution">
    <text evidence="2">The sequence shown here is derived from an EMBL/GenBank/DDBJ whole genome shotgun (WGS) entry which is preliminary data.</text>
</comment>
<evidence type="ECO:0000313" key="3">
    <source>
        <dbReference type="Proteomes" id="UP000294543"/>
    </source>
</evidence>
<keyword evidence="1" id="KW-0472">Membrane</keyword>
<organism evidence="2 3">
    <name type="scientific">Nonomuraea diastatica</name>
    <dbReference type="NCBI Taxonomy" id="1848329"/>
    <lineage>
        <taxon>Bacteria</taxon>
        <taxon>Bacillati</taxon>
        <taxon>Actinomycetota</taxon>
        <taxon>Actinomycetes</taxon>
        <taxon>Streptosporangiales</taxon>
        <taxon>Streptosporangiaceae</taxon>
        <taxon>Nonomuraea</taxon>
    </lineage>
</organism>
<keyword evidence="1" id="KW-1133">Transmembrane helix</keyword>
<reference evidence="2 3" key="1">
    <citation type="submission" date="2019-03" db="EMBL/GenBank/DDBJ databases">
        <title>Draft genome sequences of novel Actinobacteria.</title>
        <authorList>
            <person name="Sahin N."/>
            <person name="Ay H."/>
            <person name="Saygin H."/>
        </authorList>
    </citation>
    <scope>NUCLEOTIDE SEQUENCE [LARGE SCALE GENOMIC DNA]</scope>
    <source>
        <strain evidence="2 3">KC712</strain>
    </source>
</reference>
<dbReference type="EMBL" id="SMKP01000215">
    <property type="protein sequence ID" value="TDD11652.1"/>
    <property type="molecule type" value="Genomic_DNA"/>
</dbReference>
<proteinExistence type="predicted"/>
<evidence type="ECO:0000256" key="1">
    <source>
        <dbReference type="SAM" id="Phobius"/>
    </source>
</evidence>
<feature type="transmembrane region" description="Helical" evidence="1">
    <location>
        <begin position="104"/>
        <end position="126"/>
    </location>
</feature>
<dbReference type="OrthoDB" id="3537613at2"/>
<dbReference type="AlphaFoldDB" id="A0A4R4VZS9"/>
<name>A0A4R4VZS9_9ACTN</name>
<evidence type="ECO:0000313" key="2">
    <source>
        <dbReference type="EMBL" id="TDD11652.1"/>
    </source>
</evidence>
<dbReference type="Proteomes" id="UP000294543">
    <property type="component" value="Unassembled WGS sequence"/>
</dbReference>